<protein>
    <submittedName>
        <fullName evidence="1">Uncharacterized protein</fullName>
    </submittedName>
</protein>
<organism evidence="1 2">
    <name type="scientific">Datura stramonium</name>
    <name type="common">Jimsonweed</name>
    <name type="synonym">Common thornapple</name>
    <dbReference type="NCBI Taxonomy" id="4076"/>
    <lineage>
        <taxon>Eukaryota</taxon>
        <taxon>Viridiplantae</taxon>
        <taxon>Streptophyta</taxon>
        <taxon>Embryophyta</taxon>
        <taxon>Tracheophyta</taxon>
        <taxon>Spermatophyta</taxon>
        <taxon>Magnoliopsida</taxon>
        <taxon>eudicotyledons</taxon>
        <taxon>Gunneridae</taxon>
        <taxon>Pentapetalae</taxon>
        <taxon>asterids</taxon>
        <taxon>lamiids</taxon>
        <taxon>Solanales</taxon>
        <taxon>Solanaceae</taxon>
        <taxon>Solanoideae</taxon>
        <taxon>Datureae</taxon>
        <taxon>Datura</taxon>
    </lineage>
</organism>
<feature type="non-terminal residue" evidence="1">
    <location>
        <position position="52"/>
    </location>
</feature>
<evidence type="ECO:0000313" key="1">
    <source>
        <dbReference type="EMBL" id="MCE3216632.1"/>
    </source>
</evidence>
<keyword evidence="2" id="KW-1185">Reference proteome</keyword>
<sequence length="52" mass="6016">MNHNTYPYQQPNPISTQIIIKPSHVNTNSSYARSLRILKESKKDQVAVNMKM</sequence>
<reference evidence="1 2" key="1">
    <citation type="journal article" date="2021" name="BMC Genomics">
        <title>Datura genome reveals duplications of psychoactive alkaloid biosynthetic genes and high mutation rate following tissue culture.</title>
        <authorList>
            <person name="Rajewski A."/>
            <person name="Carter-House D."/>
            <person name="Stajich J."/>
            <person name="Litt A."/>
        </authorList>
    </citation>
    <scope>NUCLEOTIDE SEQUENCE [LARGE SCALE GENOMIC DNA]</scope>
    <source>
        <strain evidence="1">AR-01</strain>
    </source>
</reference>
<proteinExistence type="predicted"/>
<dbReference type="Proteomes" id="UP000823775">
    <property type="component" value="Unassembled WGS sequence"/>
</dbReference>
<comment type="caution">
    <text evidence="1">The sequence shown here is derived from an EMBL/GenBank/DDBJ whole genome shotgun (WGS) entry which is preliminary data.</text>
</comment>
<evidence type="ECO:0000313" key="2">
    <source>
        <dbReference type="Proteomes" id="UP000823775"/>
    </source>
</evidence>
<gene>
    <name evidence="1" type="ORF">HAX54_007263</name>
</gene>
<accession>A0ABS8WUK8</accession>
<dbReference type="EMBL" id="JACEIK010013714">
    <property type="protein sequence ID" value="MCE3216632.1"/>
    <property type="molecule type" value="Genomic_DNA"/>
</dbReference>
<name>A0ABS8WUK8_DATST</name>